<accession>A0A0E9X7C1</accession>
<reference evidence="1" key="2">
    <citation type="journal article" date="2015" name="Fish Shellfish Immunol.">
        <title>Early steps in the European eel (Anguilla anguilla)-Vibrio vulnificus interaction in the gills: Role of the RtxA13 toxin.</title>
        <authorList>
            <person name="Callol A."/>
            <person name="Pajuelo D."/>
            <person name="Ebbesson L."/>
            <person name="Teles M."/>
            <person name="MacKenzie S."/>
            <person name="Amaro C."/>
        </authorList>
    </citation>
    <scope>NUCLEOTIDE SEQUENCE</scope>
</reference>
<organism evidence="1">
    <name type="scientific">Anguilla anguilla</name>
    <name type="common">European freshwater eel</name>
    <name type="synonym">Muraena anguilla</name>
    <dbReference type="NCBI Taxonomy" id="7936"/>
    <lineage>
        <taxon>Eukaryota</taxon>
        <taxon>Metazoa</taxon>
        <taxon>Chordata</taxon>
        <taxon>Craniata</taxon>
        <taxon>Vertebrata</taxon>
        <taxon>Euteleostomi</taxon>
        <taxon>Actinopterygii</taxon>
        <taxon>Neopterygii</taxon>
        <taxon>Teleostei</taxon>
        <taxon>Anguilliformes</taxon>
        <taxon>Anguillidae</taxon>
        <taxon>Anguilla</taxon>
    </lineage>
</organism>
<proteinExistence type="predicted"/>
<reference evidence="1" key="1">
    <citation type="submission" date="2014-11" db="EMBL/GenBank/DDBJ databases">
        <authorList>
            <person name="Amaro Gonzalez C."/>
        </authorList>
    </citation>
    <scope>NUCLEOTIDE SEQUENCE</scope>
</reference>
<evidence type="ECO:0000313" key="1">
    <source>
        <dbReference type="EMBL" id="JAH97603.1"/>
    </source>
</evidence>
<protein>
    <submittedName>
        <fullName evidence="1">Uncharacterized protein</fullName>
    </submittedName>
</protein>
<dbReference type="AlphaFoldDB" id="A0A0E9X7C1"/>
<name>A0A0E9X7C1_ANGAN</name>
<sequence>MAKQRNKKYKILAFQIVSDALKNVHMSTLNHIIFPVFPAQGPTAVYKLRSWLFYSTGELVSCCSHLRASRSSSGVEKRGLVHYITPQTKAFLNYTGIKPLPLNAQSPKYQRFQEQVRGFWM</sequence>
<dbReference type="EMBL" id="GBXM01010974">
    <property type="protein sequence ID" value="JAH97603.1"/>
    <property type="molecule type" value="Transcribed_RNA"/>
</dbReference>